<dbReference type="RefSeq" id="WP_179790851.1">
    <property type="nucleotide sequence ID" value="NZ_BAAARR010000045.1"/>
</dbReference>
<evidence type="ECO:0000313" key="2">
    <source>
        <dbReference type="Proteomes" id="UP000579605"/>
    </source>
</evidence>
<dbReference type="Proteomes" id="UP000579605">
    <property type="component" value="Unassembled WGS sequence"/>
</dbReference>
<protein>
    <recommendedName>
        <fullName evidence="3">Nucleotidyltransferase domain-containing protein</fullName>
    </recommendedName>
</protein>
<dbReference type="EMBL" id="JACBZH010000001">
    <property type="protein sequence ID" value="NYH93309.1"/>
    <property type="molecule type" value="Genomic_DNA"/>
</dbReference>
<accession>A0A852ZVF9</accession>
<keyword evidence="2" id="KW-1185">Reference proteome</keyword>
<dbReference type="SUPFAM" id="SSF81301">
    <property type="entry name" value="Nucleotidyltransferase"/>
    <property type="match status" value="1"/>
</dbReference>
<dbReference type="Gene3D" id="3.30.460.10">
    <property type="entry name" value="Beta Polymerase, domain 2"/>
    <property type="match status" value="1"/>
</dbReference>
<evidence type="ECO:0008006" key="3">
    <source>
        <dbReference type="Google" id="ProtNLM"/>
    </source>
</evidence>
<proteinExistence type="predicted"/>
<dbReference type="InterPro" id="IPR043519">
    <property type="entry name" value="NT_sf"/>
</dbReference>
<reference evidence="1 2" key="1">
    <citation type="submission" date="2020-07" db="EMBL/GenBank/DDBJ databases">
        <title>Sequencing the genomes of 1000 actinobacteria strains.</title>
        <authorList>
            <person name="Klenk H.-P."/>
        </authorList>
    </citation>
    <scope>NUCLEOTIDE SEQUENCE [LARGE SCALE GENOMIC DNA]</scope>
    <source>
        <strain evidence="1 2">DSM 18448</strain>
    </source>
</reference>
<dbReference type="AlphaFoldDB" id="A0A852ZVF9"/>
<name>A0A852ZVF9_9ACTN</name>
<dbReference type="CDD" id="cd05403">
    <property type="entry name" value="NT_KNTase_like"/>
    <property type="match status" value="1"/>
</dbReference>
<gene>
    <name evidence="1" type="ORF">F4554_005947</name>
</gene>
<sequence>MTRFSAVDIRWLGAAVPDEMSSMGGEQQVSSGSCMRRAAVEPLLRSYVAAPEVDAVILSGSTARGQADRWSDVEIGVFWSQPPSEARRRELAHLARGCRLFDYYDSEQCWADDLDLEPEGLLAEVVHMLTADAETFVQDVTARFDPDSMKRNVVAGIVDGIAVDGAPVIERWQRLATPYPRELAVAVVGATGMIDHFTRWEVAHERGNSMQLAHMLSTAAKQLLEMLMALNGVYGPKPEKWQAHITANLKLAPADLTTRLGSVFTDKPPQAASTLTTLIEETYDLVESELLEVDVQRFRQVFRYARPPLPA</sequence>
<evidence type="ECO:0000313" key="1">
    <source>
        <dbReference type="EMBL" id="NYH93309.1"/>
    </source>
</evidence>
<comment type="caution">
    <text evidence="1">The sequence shown here is derived from an EMBL/GenBank/DDBJ whole genome shotgun (WGS) entry which is preliminary data.</text>
</comment>
<organism evidence="1 2">
    <name type="scientific">Actinopolymorpha rutila</name>
    <dbReference type="NCBI Taxonomy" id="446787"/>
    <lineage>
        <taxon>Bacteria</taxon>
        <taxon>Bacillati</taxon>
        <taxon>Actinomycetota</taxon>
        <taxon>Actinomycetes</taxon>
        <taxon>Propionibacteriales</taxon>
        <taxon>Actinopolymorphaceae</taxon>
        <taxon>Actinopolymorpha</taxon>
    </lineage>
</organism>